<feature type="transmembrane region" description="Helical" evidence="7">
    <location>
        <begin position="793"/>
        <end position="819"/>
    </location>
</feature>
<feature type="transmembrane region" description="Helical" evidence="7">
    <location>
        <begin position="728"/>
        <end position="750"/>
    </location>
</feature>
<name>A0A2T7PQN0_POMCA</name>
<evidence type="ECO:0000256" key="4">
    <source>
        <dbReference type="ARBA" id="ARBA00022989"/>
    </source>
</evidence>
<protein>
    <recommendedName>
        <fullName evidence="10">Transmembrane protein 245</fullName>
    </recommendedName>
</protein>
<dbReference type="AlphaFoldDB" id="A0A2T7PQN0"/>
<feature type="transmembrane region" description="Helical" evidence="7">
    <location>
        <begin position="632"/>
        <end position="652"/>
    </location>
</feature>
<feature type="transmembrane region" description="Helical" evidence="7">
    <location>
        <begin position="190"/>
        <end position="207"/>
    </location>
</feature>
<feature type="transmembrane region" description="Helical" evidence="7">
    <location>
        <begin position="166"/>
        <end position="183"/>
    </location>
</feature>
<feature type="transmembrane region" description="Helical" evidence="7">
    <location>
        <begin position="83"/>
        <end position="104"/>
    </location>
</feature>
<feature type="transmembrane region" description="Helical" evidence="7">
    <location>
        <begin position="701"/>
        <end position="722"/>
    </location>
</feature>
<feature type="transmembrane region" description="Helical" evidence="7">
    <location>
        <begin position="213"/>
        <end position="231"/>
    </location>
</feature>
<dbReference type="STRING" id="400727.A0A2T7PQN0"/>
<evidence type="ECO:0000256" key="2">
    <source>
        <dbReference type="ARBA" id="ARBA00009773"/>
    </source>
</evidence>
<evidence type="ECO:0000256" key="1">
    <source>
        <dbReference type="ARBA" id="ARBA00004141"/>
    </source>
</evidence>
<feature type="region of interest" description="Disordered" evidence="6">
    <location>
        <begin position="840"/>
        <end position="859"/>
    </location>
</feature>
<evidence type="ECO:0008006" key="10">
    <source>
        <dbReference type="Google" id="ProtNLM"/>
    </source>
</evidence>
<dbReference type="InterPro" id="IPR002549">
    <property type="entry name" value="AI-2E-like"/>
</dbReference>
<dbReference type="Proteomes" id="UP000245119">
    <property type="component" value="Linkage Group LG2"/>
</dbReference>
<feature type="transmembrane region" description="Helical" evidence="7">
    <location>
        <begin position="440"/>
        <end position="459"/>
    </location>
</feature>
<keyword evidence="3 7" id="KW-0812">Transmembrane</keyword>
<evidence type="ECO:0000313" key="9">
    <source>
        <dbReference type="Proteomes" id="UP000245119"/>
    </source>
</evidence>
<accession>A0A2T7PQN0</accession>
<evidence type="ECO:0000256" key="7">
    <source>
        <dbReference type="SAM" id="Phobius"/>
    </source>
</evidence>
<comment type="caution">
    <text evidence="8">The sequence shown here is derived from an EMBL/GenBank/DDBJ whole genome shotgun (WGS) entry which is preliminary data.</text>
</comment>
<feature type="transmembrane region" description="Helical" evidence="7">
    <location>
        <begin position="757"/>
        <end position="773"/>
    </location>
</feature>
<keyword evidence="4 7" id="KW-1133">Transmembrane helix</keyword>
<evidence type="ECO:0000256" key="6">
    <source>
        <dbReference type="SAM" id="MobiDB-lite"/>
    </source>
</evidence>
<feature type="transmembrane region" description="Helical" evidence="7">
    <location>
        <begin position="116"/>
        <end position="137"/>
    </location>
</feature>
<comment type="similarity">
    <text evidence="2">Belongs to the autoinducer-2 exporter (AI-2E) (TC 2.A.86) family.</text>
</comment>
<reference evidence="8 9" key="1">
    <citation type="submission" date="2018-04" db="EMBL/GenBank/DDBJ databases">
        <title>The genome of golden apple snail Pomacea canaliculata provides insight into stress tolerance and invasive adaptation.</title>
        <authorList>
            <person name="Liu C."/>
            <person name="Liu B."/>
            <person name="Ren Y."/>
            <person name="Zhang Y."/>
            <person name="Wang H."/>
            <person name="Li S."/>
            <person name="Jiang F."/>
            <person name="Yin L."/>
            <person name="Zhang G."/>
            <person name="Qian W."/>
            <person name="Fan W."/>
        </authorList>
    </citation>
    <scope>NUCLEOTIDE SEQUENCE [LARGE SCALE GENOMIC DNA]</scope>
    <source>
        <strain evidence="8">SZHN2017</strain>
        <tissue evidence="8">Muscle</tissue>
    </source>
</reference>
<sequence length="859" mass="94133">MASPSLEYLNNVWQYVPQGHEKALKQAVYNTVANIFVLLVAGAFIAVYFVFSPFLRPLCWALLCGTFLYPFKRTLTDLLRGWLKGLTSSGTPFIVGLIILPVQVVTTTSGALSNAIYSHLAIIVALFAGILVLQLIYHFGPLHNLANAALAFLTFLNDFVSYFSSLWLWTLILAYIGAVAFFWRPESHRILSILGLPVWLIIVFHIASAAGVLRVPLLIAMVVLLVFGFVAEVNQARKRQDCQRGSPTLATVWTLLGWSIQSTRESTVTEKIGVVKDPASEKDGLGTAKIEEGPLLSASSLSSSTTSVTKPTSLNVSLATTSREDSSKEETTNIAAGSLSHQCFYVLLWAHVLVRLWMHIWLVLIFVLLPLIHIGLRFLVQMSFVKDAWARLCRGAASWLSARQDALAPRSVRGVGKLLMRGDRKMVAVLEKSLDSATSTLMILMLLVGSCIFFVVGFVQVQRESMYIVTATGNIFNNTVNQDISQWLPDGNAMQDTMDSMVGKAYVYGRKFIANQVRELLGQDESTNVTKVEQQVLEVWDQIYEKFFSKNVTANEPSAALPAIRDLWDVWDMVSNGKLLNISSLIAFAQDNVGTFLSVLESVWTVIRSNMSLLVSIFTSALSVVFGGGTAILNFVVSSLIFLTTLFYLLAFSGSQYKPVEFFSRISPTVGAGGGSRAGDFFGQAVEEAVSGVFMASLKMAAFYGLYTWLVHLIFGLDIIFIPSALAAMFAAMPFVGAYWACFPAVIDLWLVQDKGLAAIACFLAHMVPSYIVDTSIYSEIKGSHPFMTGLAIAGGMYCMGLEGAILGPILLCCLVVLINMYSSILNTGTPTQVIDQQKVESQSEGDNDDLLKHAQRSI</sequence>
<feature type="transmembrane region" description="Helical" evidence="7">
    <location>
        <begin position="360"/>
        <end position="380"/>
    </location>
</feature>
<proteinExistence type="inferred from homology"/>
<comment type="subcellular location">
    <subcellularLocation>
        <location evidence="1">Membrane</location>
        <topology evidence="1">Multi-pass membrane protein</topology>
    </subcellularLocation>
</comment>
<dbReference type="PANTHER" id="PTHR21716">
    <property type="entry name" value="TRANSMEMBRANE PROTEIN"/>
    <property type="match status" value="1"/>
</dbReference>
<dbReference type="OrthoDB" id="6140557at2759"/>
<gene>
    <name evidence="8" type="ORF">C0Q70_02692</name>
</gene>
<dbReference type="GO" id="GO:0016020">
    <property type="term" value="C:membrane"/>
    <property type="evidence" value="ECO:0007669"/>
    <property type="project" value="UniProtKB-SubCell"/>
</dbReference>
<organism evidence="8 9">
    <name type="scientific">Pomacea canaliculata</name>
    <name type="common">Golden apple snail</name>
    <dbReference type="NCBI Taxonomy" id="400727"/>
    <lineage>
        <taxon>Eukaryota</taxon>
        <taxon>Metazoa</taxon>
        <taxon>Spiralia</taxon>
        <taxon>Lophotrochozoa</taxon>
        <taxon>Mollusca</taxon>
        <taxon>Gastropoda</taxon>
        <taxon>Caenogastropoda</taxon>
        <taxon>Architaenioglossa</taxon>
        <taxon>Ampullarioidea</taxon>
        <taxon>Ampullariidae</taxon>
        <taxon>Pomacea</taxon>
    </lineage>
</organism>
<feature type="transmembrane region" description="Helical" evidence="7">
    <location>
        <begin position="27"/>
        <end position="48"/>
    </location>
</feature>
<evidence type="ECO:0000256" key="3">
    <source>
        <dbReference type="ARBA" id="ARBA00022692"/>
    </source>
</evidence>
<keyword evidence="9" id="KW-1185">Reference proteome</keyword>
<feature type="transmembrane region" description="Helical" evidence="7">
    <location>
        <begin position="606"/>
        <end position="626"/>
    </location>
</feature>
<evidence type="ECO:0000256" key="5">
    <source>
        <dbReference type="ARBA" id="ARBA00023136"/>
    </source>
</evidence>
<keyword evidence="5 7" id="KW-0472">Membrane</keyword>
<dbReference type="PANTHER" id="PTHR21716:SF4">
    <property type="entry name" value="TRANSMEMBRANE PROTEIN 245"/>
    <property type="match status" value="1"/>
</dbReference>
<dbReference type="EMBL" id="PZQS01000002">
    <property type="protein sequence ID" value="PVD35729.1"/>
    <property type="molecule type" value="Genomic_DNA"/>
</dbReference>
<evidence type="ECO:0000313" key="8">
    <source>
        <dbReference type="EMBL" id="PVD35729.1"/>
    </source>
</evidence>